<evidence type="ECO:0000259" key="11">
    <source>
        <dbReference type="PROSITE" id="PS51485"/>
    </source>
</evidence>
<feature type="region of interest" description="Disordered" evidence="10">
    <location>
        <begin position="178"/>
        <end position="230"/>
    </location>
</feature>
<evidence type="ECO:0000313" key="12">
    <source>
        <dbReference type="EMBL" id="KDO50231.1"/>
    </source>
</evidence>
<dbReference type="InterPro" id="IPR008972">
    <property type="entry name" value="Cupredoxin"/>
</dbReference>
<evidence type="ECO:0000256" key="8">
    <source>
        <dbReference type="ARBA" id="ARBA00023288"/>
    </source>
</evidence>
<evidence type="ECO:0000313" key="13">
    <source>
        <dbReference type="Proteomes" id="UP000027120"/>
    </source>
</evidence>
<organism evidence="12 13">
    <name type="scientific">Citrus sinensis</name>
    <name type="common">Sweet orange</name>
    <name type="synonym">Citrus aurantium var. sinensis</name>
    <dbReference type="NCBI Taxonomy" id="2711"/>
    <lineage>
        <taxon>Eukaryota</taxon>
        <taxon>Viridiplantae</taxon>
        <taxon>Streptophyta</taxon>
        <taxon>Embryophyta</taxon>
        <taxon>Tracheophyta</taxon>
        <taxon>Spermatophyta</taxon>
        <taxon>Magnoliopsida</taxon>
        <taxon>eudicotyledons</taxon>
        <taxon>Gunneridae</taxon>
        <taxon>Pentapetalae</taxon>
        <taxon>rosids</taxon>
        <taxon>malvids</taxon>
        <taxon>Sapindales</taxon>
        <taxon>Rutaceae</taxon>
        <taxon>Aurantioideae</taxon>
        <taxon>Citrus</taxon>
    </lineage>
</organism>
<feature type="domain" description="Phytocyanin" evidence="11">
    <location>
        <begin position="67"/>
        <end position="171"/>
    </location>
</feature>
<dbReference type="PANTHER" id="PTHR33021:SF253">
    <property type="entry name" value="EARLY NODULIN-LIKE PROTEIN 9"/>
    <property type="match status" value="1"/>
</dbReference>
<keyword evidence="4" id="KW-0732">Signal</keyword>
<keyword evidence="8" id="KW-0449">Lipoprotein</keyword>
<dbReference type="InterPro" id="IPR039391">
    <property type="entry name" value="Phytocyanin-like"/>
</dbReference>
<dbReference type="Gene3D" id="2.60.40.420">
    <property type="entry name" value="Cupredoxins - blue copper proteins"/>
    <property type="match status" value="1"/>
</dbReference>
<dbReference type="AlphaFoldDB" id="A0A067EH48"/>
<dbReference type="SMR" id="A0A067EH48"/>
<dbReference type="FunFam" id="2.60.40.420:FF:000010">
    <property type="entry name" value="Early nodulin-like protein 1"/>
    <property type="match status" value="1"/>
</dbReference>
<dbReference type="GO" id="GO:0009055">
    <property type="term" value="F:electron transfer activity"/>
    <property type="evidence" value="ECO:0007669"/>
    <property type="project" value="InterPro"/>
</dbReference>
<keyword evidence="3" id="KW-0336">GPI-anchor</keyword>
<sequence length="253" mass="27383">MQPFLSPLRLQCFRFLTPLPSLNHSLLLSLPMAQKMLMRLDLGSRCGAIRALGILCLVLLMQKSEAREFLIGGKGNWGTPTDNTTLNYNQWAEKNRFQIGDSIVFKYASGQDSVLQVNKDAYTNCSTEYPVARYTDGHTVFTFKQSGPYYFISGNKDNCVNNEKLAVIVLADRSNHLSNTTTGMSPSSPPSPSTDVVPAPAPAGEYSPPEGTVEVNPTPAPEPNKKPNAASSTFVNVASTIGAFAASSLLLAF</sequence>
<dbReference type="eggNOG" id="ENOG502RZQI">
    <property type="taxonomic scope" value="Eukaryota"/>
</dbReference>
<dbReference type="GO" id="GO:0005886">
    <property type="term" value="C:plasma membrane"/>
    <property type="evidence" value="ECO:0000318"/>
    <property type="project" value="GO_Central"/>
</dbReference>
<dbReference type="Pfam" id="PF02298">
    <property type="entry name" value="Cu_bind_like"/>
    <property type="match status" value="1"/>
</dbReference>
<evidence type="ECO:0000256" key="2">
    <source>
        <dbReference type="ARBA" id="ARBA00022475"/>
    </source>
</evidence>
<dbReference type="SUPFAM" id="SSF49503">
    <property type="entry name" value="Cupredoxins"/>
    <property type="match status" value="1"/>
</dbReference>
<dbReference type="PROSITE" id="PS51485">
    <property type="entry name" value="PHYTOCYANIN"/>
    <property type="match status" value="1"/>
</dbReference>
<keyword evidence="7" id="KW-0325">Glycoprotein</keyword>
<name>A0A067EH48_CITSI</name>
<gene>
    <name evidence="12" type="ORF">CISIN_1g025390mg</name>
</gene>
<dbReference type="InterPro" id="IPR003245">
    <property type="entry name" value="Phytocyanin_dom"/>
</dbReference>
<evidence type="ECO:0000256" key="4">
    <source>
        <dbReference type="ARBA" id="ARBA00022729"/>
    </source>
</evidence>
<dbReference type="EMBL" id="KK785087">
    <property type="protein sequence ID" value="KDO50231.1"/>
    <property type="molecule type" value="Genomic_DNA"/>
</dbReference>
<comment type="similarity">
    <text evidence="9">Belongs to the early nodulin-like (ENODL) family.</text>
</comment>
<evidence type="ECO:0000256" key="7">
    <source>
        <dbReference type="ARBA" id="ARBA00023180"/>
    </source>
</evidence>
<reference evidence="12 13" key="1">
    <citation type="submission" date="2014-04" db="EMBL/GenBank/DDBJ databases">
        <authorList>
            <consortium name="International Citrus Genome Consortium"/>
            <person name="Gmitter F."/>
            <person name="Chen C."/>
            <person name="Farmerie W."/>
            <person name="Harkins T."/>
            <person name="Desany B."/>
            <person name="Mohiuddin M."/>
            <person name="Kodira C."/>
            <person name="Borodovsky M."/>
            <person name="Lomsadze A."/>
            <person name="Burns P."/>
            <person name="Jenkins J."/>
            <person name="Prochnik S."/>
            <person name="Shu S."/>
            <person name="Chapman J."/>
            <person name="Pitluck S."/>
            <person name="Schmutz J."/>
            <person name="Rokhsar D."/>
        </authorList>
    </citation>
    <scope>NUCLEOTIDE SEQUENCE</scope>
</reference>
<keyword evidence="5" id="KW-0472">Membrane</keyword>
<keyword evidence="2" id="KW-1003">Cell membrane</keyword>
<dbReference type="STRING" id="2711.A0A067EH48"/>
<dbReference type="PaxDb" id="2711-XP_006493933.1"/>
<evidence type="ECO:0000256" key="5">
    <source>
        <dbReference type="ARBA" id="ARBA00023136"/>
    </source>
</evidence>
<evidence type="ECO:0000256" key="1">
    <source>
        <dbReference type="ARBA" id="ARBA00004609"/>
    </source>
</evidence>
<dbReference type="GO" id="GO:0098552">
    <property type="term" value="C:side of membrane"/>
    <property type="evidence" value="ECO:0007669"/>
    <property type="project" value="UniProtKB-KW"/>
</dbReference>
<evidence type="ECO:0000256" key="9">
    <source>
        <dbReference type="ARBA" id="ARBA00035011"/>
    </source>
</evidence>
<proteinExistence type="inferred from homology"/>
<evidence type="ECO:0000256" key="3">
    <source>
        <dbReference type="ARBA" id="ARBA00022622"/>
    </source>
</evidence>
<dbReference type="Proteomes" id="UP000027120">
    <property type="component" value="Unassembled WGS sequence"/>
</dbReference>
<evidence type="ECO:0000256" key="10">
    <source>
        <dbReference type="SAM" id="MobiDB-lite"/>
    </source>
</evidence>
<protein>
    <recommendedName>
        <fullName evidence="11">Phytocyanin domain-containing protein</fullName>
    </recommendedName>
</protein>
<dbReference type="InterPro" id="IPR041846">
    <property type="entry name" value="ENL_dom"/>
</dbReference>
<accession>A0A067EH48</accession>
<evidence type="ECO:0000256" key="6">
    <source>
        <dbReference type="ARBA" id="ARBA00023157"/>
    </source>
</evidence>
<dbReference type="PANTHER" id="PTHR33021">
    <property type="entry name" value="BLUE COPPER PROTEIN"/>
    <property type="match status" value="1"/>
</dbReference>
<dbReference type="CDD" id="cd11019">
    <property type="entry name" value="OsENODL1_like"/>
    <property type="match status" value="1"/>
</dbReference>
<comment type="subcellular location">
    <subcellularLocation>
        <location evidence="1">Cell membrane</location>
        <topology evidence="1">Lipid-anchor</topology>
        <topology evidence="1">GPI-anchor</topology>
    </subcellularLocation>
</comment>
<keyword evidence="6" id="KW-1015">Disulfide bond</keyword>
<keyword evidence="13" id="KW-1185">Reference proteome</keyword>